<dbReference type="SUPFAM" id="SSF51197">
    <property type="entry name" value="Clavaminate synthase-like"/>
    <property type="match status" value="1"/>
</dbReference>
<evidence type="ECO:0000256" key="10">
    <source>
        <dbReference type="ARBA" id="ARBA00023163"/>
    </source>
</evidence>
<dbReference type="GO" id="GO:0006325">
    <property type="term" value="P:chromatin organization"/>
    <property type="evidence" value="ECO:0007669"/>
    <property type="project" value="UniProtKB-KW"/>
</dbReference>
<evidence type="ECO:0000256" key="2">
    <source>
        <dbReference type="ARBA" id="ARBA00022723"/>
    </source>
</evidence>
<dbReference type="GO" id="GO:0008270">
    <property type="term" value="F:zinc ion binding"/>
    <property type="evidence" value="ECO:0007669"/>
    <property type="project" value="UniProtKB-KW"/>
</dbReference>
<organism evidence="16 17">
    <name type="scientific">Trichuris muris</name>
    <name type="common">Mouse whipworm</name>
    <dbReference type="NCBI Taxonomy" id="70415"/>
    <lineage>
        <taxon>Eukaryota</taxon>
        <taxon>Metazoa</taxon>
        <taxon>Ecdysozoa</taxon>
        <taxon>Nematoda</taxon>
        <taxon>Enoplea</taxon>
        <taxon>Dorylaimia</taxon>
        <taxon>Trichinellida</taxon>
        <taxon>Trichuridae</taxon>
        <taxon>Trichuris</taxon>
    </lineage>
</organism>
<dbReference type="Pfam" id="PF17811">
    <property type="entry name" value="JHD"/>
    <property type="match status" value="1"/>
</dbReference>
<feature type="region of interest" description="Disordered" evidence="13">
    <location>
        <begin position="679"/>
        <end position="698"/>
    </location>
</feature>
<dbReference type="Gene3D" id="2.60.120.650">
    <property type="entry name" value="Cupin"/>
    <property type="match status" value="1"/>
</dbReference>
<dbReference type="PROSITE" id="PS50016">
    <property type="entry name" value="ZF_PHD_2"/>
    <property type="match status" value="1"/>
</dbReference>
<dbReference type="STRING" id="70415.A0A5S6R4W6"/>
<dbReference type="SMART" id="SM00249">
    <property type="entry name" value="PHD"/>
    <property type="match status" value="1"/>
</dbReference>
<keyword evidence="8" id="KW-0408">Iron</keyword>
<evidence type="ECO:0000256" key="1">
    <source>
        <dbReference type="ARBA" id="ARBA00004123"/>
    </source>
</evidence>
<evidence type="ECO:0000256" key="13">
    <source>
        <dbReference type="SAM" id="MobiDB-lite"/>
    </source>
</evidence>
<proteinExistence type="predicted"/>
<evidence type="ECO:0000256" key="11">
    <source>
        <dbReference type="ARBA" id="ARBA00023242"/>
    </source>
</evidence>
<dbReference type="Pfam" id="PF02373">
    <property type="entry name" value="JmjC"/>
    <property type="match status" value="1"/>
</dbReference>
<dbReference type="Pfam" id="PF00628">
    <property type="entry name" value="PHD"/>
    <property type="match status" value="1"/>
</dbReference>
<dbReference type="AlphaFoldDB" id="A0A5S6R4W6"/>
<dbReference type="PROSITE" id="PS01359">
    <property type="entry name" value="ZF_PHD_1"/>
    <property type="match status" value="1"/>
</dbReference>
<keyword evidence="9" id="KW-0805">Transcription regulation</keyword>
<dbReference type="SMART" id="SM00558">
    <property type="entry name" value="JmjC"/>
    <property type="match status" value="1"/>
</dbReference>
<dbReference type="WBParaSite" id="TMUE_3000014631.1">
    <property type="protein sequence ID" value="TMUE_3000014631.1"/>
    <property type="gene ID" value="WBGene00289401"/>
</dbReference>
<accession>A0A5S6R4W6</accession>
<sequence>MACFDVCAAKQLKSFALKQNLLESAFFSIKCTARPASKRNRMERADEKSSCSLCSRPDSSLDYDADDFMVACDVCEQWFHGKCVSLDEIDAADIAQFHCPTCARVRGPSVARAKANENRYDWSDVDGSLKPLQTGSRQFVEQLMKRQFPGCDLDVVVMENGLEFGLSYFEKNPFDRPILFKSAEHLGLTLPPRSLNLQELGNLVGMSTMVDAIDVYRQRSFRMELGKFLEHFAVADRSRVLNLISLEVSQTSLGEMITEPEIVRQISWVDLYWPQDQGNDNIIYATPEVSKFCLISMAGSYTDFHIDFSGTSVWYSPVQGSKIFYLVKPTAENLKLFEEWMSNANHSEQFFGDLASNCISLNILPGNVVFIPTGWIHAVLSPDDSIVYGGNFLHSYNIELQLQIFDMERRLDLPDKFFFPNFIVLHWHVAHRMIEIVNDYNDDEKALPSYLLNGLNALVKQLKTWQAKAKLDKTIAVPDSSALDGLNYSELLKMLNKALSSNETMVKHTRSEKKRGTATSRKLANEKDTNLKVKIRLDTGGSSKKKATGADRSNAPEERRATKKRKRAGEVGCSRKIVPYYDLGPNTASTIDFSPQNLFDAKFDQGERPLIGYSIQKLYVNPSNSSLLMSVEDGTALRQLRSSGSKENGETQIANDAKKRTSPVVGTTRGGRTLVRRAKAQNSLVNNPASDDNSEVDSNDAEYVDHSADVPSPPESPSSSADKGRKKGVFLVGQSERRNAAAKPKDGTQKRETLRGALSSRQSQSRRYKTTRERLVRKLKIDTKRMR</sequence>
<evidence type="ECO:0000256" key="12">
    <source>
        <dbReference type="PROSITE-ProRule" id="PRU00146"/>
    </source>
</evidence>
<keyword evidence="10" id="KW-0804">Transcription</keyword>
<dbReference type="InterPro" id="IPR003347">
    <property type="entry name" value="JmjC_dom"/>
</dbReference>
<evidence type="ECO:0000256" key="4">
    <source>
        <dbReference type="ARBA" id="ARBA00022833"/>
    </source>
</evidence>
<feature type="compositionally biased region" description="Basic and acidic residues" evidence="13">
    <location>
        <begin position="770"/>
        <end position="787"/>
    </location>
</feature>
<feature type="domain" description="PHD-type" evidence="14">
    <location>
        <begin position="48"/>
        <end position="105"/>
    </location>
</feature>
<dbReference type="GO" id="GO:0051213">
    <property type="term" value="F:dioxygenase activity"/>
    <property type="evidence" value="ECO:0007669"/>
    <property type="project" value="UniProtKB-KW"/>
</dbReference>
<evidence type="ECO:0000256" key="3">
    <source>
        <dbReference type="ARBA" id="ARBA00022771"/>
    </source>
</evidence>
<evidence type="ECO:0000256" key="9">
    <source>
        <dbReference type="ARBA" id="ARBA00023015"/>
    </source>
</evidence>
<dbReference type="Gene3D" id="1.20.58.1360">
    <property type="match status" value="1"/>
</dbReference>
<dbReference type="InterPro" id="IPR050690">
    <property type="entry name" value="JHDM1_Histone_Demethylase"/>
</dbReference>
<keyword evidence="3 12" id="KW-0863">Zinc-finger</keyword>
<dbReference type="InterPro" id="IPR019787">
    <property type="entry name" value="Znf_PHD-finger"/>
</dbReference>
<feature type="compositionally biased region" description="Polar residues" evidence="13">
    <location>
        <begin position="680"/>
        <end position="691"/>
    </location>
</feature>
<dbReference type="Proteomes" id="UP000046395">
    <property type="component" value="Unassembled WGS sequence"/>
</dbReference>
<comment type="subcellular location">
    <subcellularLocation>
        <location evidence="1">Nucleus</location>
    </subcellularLocation>
</comment>
<feature type="domain" description="JmjC" evidence="15">
    <location>
        <begin position="248"/>
        <end position="409"/>
    </location>
</feature>
<keyword evidence="7" id="KW-0560">Oxidoreductase</keyword>
<dbReference type="SUPFAM" id="SSF57903">
    <property type="entry name" value="FYVE/PHD zinc finger"/>
    <property type="match status" value="1"/>
</dbReference>
<keyword evidence="4" id="KW-0862">Zinc</keyword>
<keyword evidence="5" id="KW-0156">Chromatin regulator</keyword>
<feature type="region of interest" description="Disordered" evidence="13">
    <location>
        <begin position="641"/>
        <end position="671"/>
    </location>
</feature>
<keyword evidence="16" id="KW-1185">Reference proteome</keyword>
<evidence type="ECO:0000256" key="6">
    <source>
        <dbReference type="ARBA" id="ARBA00022964"/>
    </source>
</evidence>
<evidence type="ECO:0000256" key="5">
    <source>
        <dbReference type="ARBA" id="ARBA00022853"/>
    </source>
</evidence>
<dbReference type="GO" id="GO:0005634">
    <property type="term" value="C:nucleus"/>
    <property type="evidence" value="ECO:0007669"/>
    <property type="project" value="UniProtKB-SubCell"/>
</dbReference>
<dbReference type="PANTHER" id="PTHR23123">
    <property type="entry name" value="PHD/F-BOX CONTAINING PROTEIN"/>
    <property type="match status" value="1"/>
</dbReference>
<dbReference type="InterPro" id="IPR019786">
    <property type="entry name" value="Zinc_finger_PHD-type_CS"/>
</dbReference>
<dbReference type="InterPro" id="IPR041070">
    <property type="entry name" value="JHD"/>
</dbReference>
<dbReference type="Gene3D" id="3.30.40.10">
    <property type="entry name" value="Zinc/RING finger domain, C3HC4 (zinc finger)"/>
    <property type="match status" value="1"/>
</dbReference>
<evidence type="ECO:0000259" key="15">
    <source>
        <dbReference type="PROSITE" id="PS51184"/>
    </source>
</evidence>
<evidence type="ECO:0000259" key="14">
    <source>
        <dbReference type="PROSITE" id="PS50016"/>
    </source>
</evidence>
<feature type="region of interest" description="Disordered" evidence="13">
    <location>
        <begin position="704"/>
        <end position="787"/>
    </location>
</feature>
<feature type="compositionally biased region" description="Basic and acidic residues" evidence="13">
    <location>
        <begin position="735"/>
        <end position="754"/>
    </location>
</feature>
<dbReference type="PROSITE" id="PS51184">
    <property type="entry name" value="JMJC"/>
    <property type="match status" value="1"/>
</dbReference>
<reference evidence="17" key="1">
    <citation type="submission" date="2019-12" db="UniProtKB">
        <authorList>
            <consortium name="WormBaseParasite"/>
        </authorList>
    </citation>
    <scope>IDENTIFICATION</scope>
</reference>
<protein>
    <submittedName>
        <fullName evidence="17">[Histone H3]-dimethyl-L-lysine(36) demethylase</fullName>
    </submittedName>
</protein>
<dbReference type="InterPro" id="IPR011011">
    <property type="entry name" value="Znf_FYVE_PHD"/>
</dbReference>
<evidence type="ECO:0000313" key="16">
    <source>
        <dbReference type="Proteomes" id="UP000046395"/>
    </source>
</evidence>
<dbReference type="InterPro" id="IPR013083">
    <property type="entry name" value="Znf_RING/FYVE/PHD"/>
</dbReference>
<feature type="region of interest" description="Disordered" evidence="13">
    <location>
        <begin position="506"/>
        <end position="525"/>
    </location>
</feature>
<keyword evidence="2" id="KW-0479">Metal-binding</keyword>
<name>A0A5S6R4W6_TRIMR</name>
<keyword evidence="6" id="KW-0223">Dioxygenase</keyword>
<keyword evidence="11" id="KW-0539">Nucleus</keyword>
<evidence type="ECO:0000256" key="7">
    <source>
        <dbReference type="ARBA" id="ARBA00023002"/>
    </source>
</evidence>
<feature type="compositionally biased region" description="Polar residues" evidence="13">
    <location>
        <begin position="641"/>
        <end position="654"/>
    </location>
</feature>
<evidence type="ECO:0000313" key="17">
    <source>
        <dbReference type="WBParaSite" id="TMUE_3000014631.1"/>
    </source>
</evidence>
<feature type="region of interest" description="Disordered" evidence="13">
    <location>
        <begin position="535"/>
        <end position="569"/>
    </location>
</feature>
<evidence type="ECO:0000256" key="8">
    <source>
        <dbReference type="ARBA" id="ARBA00023004"/>
    </source>
</evidence>
<dbReference type="InterPro" id="IPR001965">
    <property type="entry name" value="Znf_PHD"/>
</dbReference>